<evidence type="ECO:0000259" key="3">
    <source>
        <dbReference type="Pfam" id="PF00582"/>
    </source>
</evidence>
<comment type="function">
    <text evidence="2">Required for resistance to DNA-damaging agents.</text>
</comment>
<dbReference type="eggNOG" id="COG0589">
    <property type="taxonomic scope" value="Bacteria"/>
</dbReference>
<evidence type="ECO:0000313" key="5">
    <source>
        <dbReference type="Proteomes" id="UP000029462"/>
    </source>
</evidence>
<dbReference type="SUPFAM" id="SSF52402">
    <property type="entry name" value="Adenine nucleotide alpha hydrolases-like"/>
    <property type="match status" value="1"/>
</dbReference>
<dbReference type="GO" id="GO:0005737">
    <property type="term" value="C:cytoplasm"/>
    <property type="evidence" value="ECO:0007669"/>
    <property type="project" value="UniProtKB-SubCell"/>
</dbReference>
<dbReference type="Pfam" id="PF00582">
    <property type="entry name" value="Usp"/>
    <property type="match status" value="1"/>
</dbReference>
<organism evidence="4 5">
    <name type="scientific">Pseudescherichia vulneris NBRC 102420</name>
    <dbReference type="NCBI Taxonomy" id="1115515"/>
    <lineage>
        <taxon>Bacteria</taxon>
        <taxon>Pseudomonadati</taxon>
        <taxon>Pseudomonadota</taxon>
        <taxon>Gammaproteobacteria</taxon>
        <taxon>Enterobacterales</taxon>
        <taxon>Enterobacteriaceae</taxon>
        <taxon>Pseudescherichia</taxon>
    </lineage>
</organism>
<gene>
    <name evidence="4" type="primary">uspC</name>
    <name evidence="4" type="ORF">EV102420_10_01460</name>
</gene>
<dbReference type="RefSeq" id="WP_042391396.1">
    <property type="nucleotide sequence ID" value="NZ_BBMZ01000010.1"/>
</dbReference>
<evidence type="ECO:0000313" key="4">
    <source>
        <dbReference type="EMBL" id="GAL58364.1"/>
    </source>
</evidence>
<dbReference type="InterPro" id="IPR006016">
    <property type="entry name" value="UspA"/>
</dbReference>
<dbReference type="OrthoDB" id="9792500at2"/>
<reference evidence="4 5" key="1">
    <citation type="submission" date="2014-09" db="EMBL/GenBank/DDBJ databases">
        <title>Whole genome shotgun sequence of Escherichia vulneris NBRC 102420.</title>
        <authorList>
            <person name="Yoshida Y."/>
            <person name="Hosoyama A."/>
            <person name="Tsuchikane K."/>
            <person name="Ohji S."/>
            <person name="Ichikawa N."/>
            <person name="Kimura A."/>
            <person name="Yamazoe A."/>
            <person name="Ezaki T."/>
            <person name="Fujita N."/>
        </authorList>
    </citation>
    <scope>NUCLEOTIDE SEQUENCE [LARGE SCALE GENOMIC DNA]</scope>
    <source>
        <strain evidence="4 5">NBRC 102420</strain>
    </source>
</reference>
<dbReference type="InterPro" id="IPR014729">
    <property type="entry name" value="Rossmann-like_a/b/a_fold"/>
</dbReference>
<feature type="domain" description="UspA" evidence="3">
    <location>
        <begin position="3"/>
        <end position="138"/>
    </location>
</feature>
<dbReference type="PIRSF" id="PIRSF006276">
    <property type="entry name" value="UspA"/>
    <property type="match status" value="1"/>
</dbReference>
<dbReference type="EMBL" id="BBMZ01000010">
    <property type="protein sequence ID" value="GAL58364.1"/>
    <property type="molecule type" value="Genomic_DNA"/>
</dbReference>
<evidence type="ECO:0000256" key="1">
    <source>
        <dbReference type="ARBA" id="ARBA00008791"/>
    </source>
</evidence>
<dbReference type="AlphaFoldDB" id="A0A090V520"/>
<proteinExistence type="inferred from homology"/>
<dbReference type="STRING" id="1115515.EV102420_10_01460"/>
<keyword evidence="5" id="KW-1185">Reference proteome</keyword>
<comment type="similarity">
    <text evidence="1 2">Belongs to the universal stress protein A family.</text>
</comment>
<sequence length="142" mass="15814">MSYSHLLVAVAVNSESHLLLKKAVSIARPYQARISLLTLTHDPEIYNQFAAPMMENLRDLMQEETQLFMNELIAQVDYPIAETIIASGALSENIVHLCERDGIDLVIYGNHNQRYFSRAACSAKGVVGASKVDVLLVPLRDE</sequence>
<keyword evidence="2" id="KW-0963">Cytoplasm</keyword>
<comment type="caution">
    <text evidence="4">The sequence shown here is derived from an EMBL/GenBank/DDBJ whole genome shotgun (WGS) entry which is preliminary data.</text>
</comment>
<dbReference type="Proteomes" id="UP000029462">
    <property type="component" value="Unassembled WGS sequence"/>
</dbReference>
<protein>
    <recommendedName>
        <fullName evidence="2">Universal stress protein</fullName>
    </recommendedName>
</protein>
<dbReference type="Gene3D" id="3.40.50.620">
    <property type="entry name" value="HUPs"/>
    <property type="match status" value="1"/>
</dbReference>
<dbReference type="NCBIfam" id="NF007512">
    <property type="entry name" value="PRK10116.1"/>
    <property type="match status" value="1"/>
</dbReference>
<name>A0A090V520_PSEVU</name>
<evidence type="ECO:0000256" key="2">
    <source>
        <dbReference type="PIRNR" id="PIRNR006276"/>
    </source>
</evidence>
<dbReference type="InterPro" id="IPR006015">
    <property type="entry name" value="Universal_stress_UspA"/>
</dbReference>
<accession>A0A090V520</accession>
<comment type="subcellular location">
    <subcellularLocation>
        <location evidence="2">Cytoplasm</location>
    </subcellularLocation>
</comment>